<dbReference type="AlphaFoldDB" id="A0A4Q7V322"/>
<organism evidence="2 3">
    <name type="scientific">Pseudonocardia sediminis</name>
    <dbReference type="NCBI Taxonomy" id="1397368"/>
    <lineage>
        <taxon>Bacteria</taxon>
        <taxon>Bacillati</taxon>
        <taxon>Actinomycetota</taxon>
        <taxon>Actinomycetes</taxon>
        <taxon>Pseudonocardiales</taxon>
        <taxon>Pseudonocardiaceae</taxon>
        <taxon>Pseudonocardia</taxon>
    </lineage>
</organism>
<evidence type="ECO:0000313" key="3">
    <source>
        <dbReference type="Proteomes" id="UP000291591"/>
    </source>
</evidence>
<sequence>MAQRHFVADRREVPRFIGSLSDGPDQVVIEVHGDLDAEMLDRLAAHIKDAFSARQRFLAIDVSAVTRSVPGLLDLLGRTQRRLARRHGLLTVRGFRPHLLPGVDIGVGAGRSPRPEPVRTRTPSRQLPS</sequence>
<dbReference type="Gene3D" id="3.30.750.24">
    <property type="entry name" value="STAS domain"/>
    <property type="match status" value="1"/>
</dbReference>
<gene>
    <name evidence="2" type="ORF">EV383_4747</name>
</gene>
<feature type="region of interest" description="Disordered" evidence="1">
    <location>
        <begin position="104"/>
        <end position="129"/>
    </location>
</feature>
<evidence type="ECO:0008006" key="4">
    <source>
        <dbReference type="Google" id="ProtNLM"/>
    </source>
</evidence>
<protein>
    <recommendedName>
        <fullName evidence="4">STAS domain-containing protein</fullName>
    </recommendedName>
</protein>
<dbReference type="SUPFAM" id="SSF52091">
    <property type="entry name" value="SpoIIaa-like"/>
    <property type="match status" value="1"/>
</dbReference>
<proteinExistence type="predicted"/>
<dbReference type="EMBL" id="SHKL01000001">
    <property type="protein sequence ID" value="RZT87821.1"/>
    <property type="molecule type" value="Genomic_DNA"/>
</dbReference>
<name>A0A4Q7V322_PSEST</name>
<comment type="caution">
    <text evidence="2">The sequence shown here is derived from an EMBL/GenBank/DDBJ whole genome shotgun (WGS) entry which is preliminary data.</text>
</comment>
<dbReference type="Proteomes" id="UP000291591">
    <property type="component" value="Unassembled WGS sequence"/>
</dbReference>
<reference evidence="2 3" key="1">
    <citation type="submission" date="2019-02" db="EMBL/GenBank/DDBJ databases">
        <title>Sequencing the genomes of 1000 actinobacteria strains.</title>
        <authorList>
            <person name="Klenk H.-P."/>
        </authorList>
    </citation>
    <scope>NUCLEOTIDE SEQUENCE [LARGE SCALE GENOMIC DNA]</scope>
    <source>
        <strain evidence="2 3">DSM 45779</strain>
    </source>
</reference>
<evidence type="ECO:0000256" key="1">
    <source>
        <dbReference type="SAM" id="MobiDB-lite"/>
    </source>
</evidence>
<keyword evidence="3" id="KW-1185">Reference proteome</keyword>
<accession>A0A4Q7V322</accession>
<evidence type="ECO:0000313" key="2">
    <source>
        <dbReference type="EMBL" id="RZT87821.1"/>
    </source>
</evidence>
<dbReference type="InterPro" id="IPR036513">
    <property type="entry name" value="STAS_dom_sf"/>
</dbReference>